<evidence type="ECO:0008006" key="4">
    <source>
        <dbReference type="Google" id="ProtNLM"/>
    </source>
</evidence>
<evidence type="ECO:0000313" key="2">
    <source>
        <dbReference type="EMBL" id="EHP68141.1"/>
    </source>
</evidence>
<keyword evidence="1" id="KW-0472">Membrane</keyword>
<dbReference type="InterPro" id="IPR036259">
    <property type="entry name" value="MFS_trans_sf"/>
</dbReference>
<dbReference type="OrthoDB" id="56710at2157"/>
<proteinExistence type="predicted"/>
<feature type="transmembrane region" description="Helical" evidence="1">
    <location>
        <begin position="92"/>
        <end position="110"/>
    </location>
</feature>
<keyword evidence="1" id="KW-1133">Transmembrane helix</keyword>
<evidence type="ECO:0000256" key="1">
    <source>
        <dbReference type="SAM" id="Phobius"/>
    </source>
</evidence>
<feature type="transmembrane region" description="Helical" evidence="1">
    <location>
        <begin position="179"/>
        <end position="203"/>
    </location>
</feature>
<accession>H2C7L5</accession>
<dbReference type="RefSeq" id="WP_009074271.1">
    <property type="nucleotide sequence ID" value="NZ_JH597770.1"/>
</dbReference>
<dbReference type="Proteomes" id="UP000003980">
    <property type="component" value="Unassembled WGS sequence"/>
</dbReference>
<feature type="transmembrane region" description="Helical" evidence="1">
    <location>
        <begin position="144"/>
        <end position="167"/>
    </location>
</feature>
<dbReference type="HOGENOM" id="CLU_942587_0_0_2"/>
<dbReference type="eggNOG" id="arCOG06008">
    <property type="taxonomic scope" value="Archaea"/>
</dbReference>
<keyword evidence="3" id="KW-1185">Reference proteome</keyword>
<dbReference type="EMBL" id="JH597770">
    <property type="protein sequence ID" value="EHP68141.1"/>
    <property type="molecule type" value="Genomic_DNA"/>
</dbReference>
<sequence>MNFIDYLLNPPSNLTLAEILLVSFLLGVMHGATPDEHTWPITFSYAVGKYSTRGGMKAGFLFSLGFTAQRALLTTLGFLGLAAIYSKYNLDGPVYIVVGIVMAIAGSYILKGKYIHLPIDKLLGSEHHDPLAERRELRDPPIRMTVIHGLIAGFGFGAYASIITFVLAPRVPGLIYAPLPGAMFGLGTMTMQVIFGALFANLMRLKKLTEEDIRYLGSKTAGRVLYYGGMIFSLVGAFILLFPSVDNWAISTGLQVPNLNAVDVGFLLVVSVVGILGVGSMVMSYRELMDVKKEERKRAAVE</sequence>
<feature type="transmembrane region" description="Helical" evidence="1">
    <location>
        <begin position="59"/>
        <end position="86"/>
    </location>
</feature>
<feature type="transmembrane region" description="Helical" evidence="1">
    <location>
        <begin position="265"/>
        <end position="288"/>
    </location>
</feature>
<organism evidence="2 3">
    <name type="scientific">Metallosphaera yellowstonensis MK1</name>
    <dbReference type="NCBI Taxonomy" id="671065"/>
    <lineage>
        <taxon>Archaea</taxon>
        <taxon>Thermoproteota</taxon>
        <taxon>Thermoprotei</taxon>
        <taxon>Sulfolobales</taxon>
        <taxon>Sulfolobaceae</taxon>
        <taxon>Metallosphaera</taxon>
    </lineage>
</organism>
<gene>
    <name evidence="2" type="ORF">MetMK1DRAFT_00025640</name>
</gene>
<feature type="transmembrane region" description="Helical" evidence="1">
    <location>
        <begin position="224"/>
        <end position="245"/>
    </location>
</feature>
<protein>
    <recommendedName>
        <fullName evidence="4">Nickel/cobalt efflux system</fullName>
    </recommendedName>
</protein>
<evidence type="ECO:0000313" key="3">
    <source>
        <dbReference type="Proteomes" id="UP000003980"/>
    </source>
</evidence>
<dbReference type="STRING" id="671065.MetMK1DRAFT_00025640"/>
<dbReference type="AlphaFoldDB" id="H2C7L5"/>
<reference evidence="2 3" key="1">
    <citation type="submission" date="2012-01" db="EMBL/GenBank/DDBJ databases">
        <title>Improved High-Quality Draft sequence of Metallosphaera yellowstonensis MK1.</title>
        <authorList>
            <consortium name="US DOE Joint Genome Institute"/>
            <person name="Lucas S."/>
            <person name="Han J."/>
            <person name="Cheng J.-F."/>
            <person name="Goodwin L."/>
            <person name="Pitluck S."/>
            <person name="Peters L."/>
            <person name="Teshima H."/>
            <person name="Detter J.C."/>
            <person name="Han C."/>
            <person name="Tapia R."/>
            <person name="Land M."/>
            <person name="Hauser L."/>
            <person name="Kyrpides N."/>
            <person name="Kozubal M."/>
            <person name="Macur R.E."/>
            <person name="Jay Z."/>
            <person name="Inskeep W."/>
            <person name="Woyke T."/>
        </authorList>
    </citation>
    <scope>NUCLEOTIDE SEQUENCE [LARGE SCALE GENOMIC DNA]</scope>
    <source>
        <strain evidence="2 3">MK1</strain>
    </source>
</reference>
<keyword evidence="1" id="KW-0812">Transmembrane</keyword>
<name>H2C7L5_9CREN</name>
<dbReference type="SUPFAM" id="SSF103473">
    <property type="entry name" value="MFS general substrate transporter"/>
    <property type="match status" value="1"/>
</dbReference>